<keyword evidence="1" id="KW-0812">Transmembrane</keyword>
<accession>A0A345HAV2</accession>
<dbReference type="EMBL" id="CP031188">
    <property type="protein sequence ID" value="AXG73712.1"/>
    <property type="molecule type" value="Genomic_DNA"/>
</dbReference>
<evidence type="ECO:0008006" key="4">
    <source>
        <dbReference type="Google" id="ProtNLM"/>
    </source>
</evidence>
<evidence type="ECO:0000313" key="2">
    <source>
        <dbReference type="EMBL" id="AXG73712.1"/>
    </source>
</evidence>
<keyword evidence="3" id="KW-1185">Reference proteome</keyword>
<organism evidence="2 3">
    <name type="scientific">Flavobacterium arcticum</name>
    <dbReference type="NCBI Taxonomy" id="1784713"/>
    <lineage>
        <taxon>Bacteria</taxon>
        <taxon>Pseudomonadati</taxon>
        <taxon>Bacteroidota</taxon>
        <taxon>Flavobacteriia</taxon>
        <taxon>Flavobacteriales</taxon>
        <taxon>Flavobacteriaceae</taxon>
        <taxon>Flavobacterium</taxon>
    </lineage>
</organism>
<gene>
    <name evidence="2" type="ORF">DVK85_05485</name>
</gene>
<dbReference type="RefSeq" id="WP_114677472.1">
    <property type="nucleotide sequence ID" value="NZ_CP031188.1"/>
</dbReference>
<reference evidence="2 3" key="1">
    <citation type="submission" date="2018-07" db="EMBL/GenBank/DDBJ databases">
        <title>Complete genome sequence of Flavobacterium arcticum type strain SM1502T.</title>
        <authorList>
            <person name="Li Y."/>
            <person name="Li D.-D."/>
        </authorList>
    </citation>
    <scope>NUCLEOTIDE SEQUENCE [LARGE SCALE GENOMIC DNA]</scope>
    <source>
        <strain evidence="2 3">SM1502</strain>
    </source>
</reference>
<sequence length="129" mass="14655">MKKNIGIFTVTTVIAALSLIANMLIYQVPELKAASQNFIYSLPLVYLFFFVFTIVILGVLLTLGKKKKEQVGYIFLFLTSAKMGLSYLIARPILTKTIDDPTEKINFFIVFILFLAIEAYYTARLLNNK</sequence>
<protein>
    <recommendedName>
        <fullName evidence="4">DUF4293 family protein</fullName>
    </recommendedName>
</protein>
<dbReference type="AlphaFoldDB" id="A0A345HAV2"/>
<proteinExistence type="predicted"/>
<evidence type="ECO:0000256" key="1">
    <source>
        <dbReference type="SAM" id="Phobius"/>
    </source>
</evidence>
<feature type="transmembrane region" description="Helical" evidence="1">
    <location>
        <begin position="105"/>
        <end position="123"/>
    </location>
</feature>
<dbReference type="KEGG" id="fat:DVK85_05485"/>
<keyword evidence="1" id="KW-0472">Membrane</keyword>
<dbReference type="OrthoDB" id="1375605at2"/>
<feature type="transmembrane region" description="Helical" evidence="1">
    <location>
        <begin position="7"/>
        <end position="26"/>
    </location>
</feature>
<name>A0A345HAV2_9FLAO</name>
<feature type="transmembrane region" description="Helical" evidence="1">
    <location>
        <begin position="73"/>
        <end position="93"/>
    </location>
</feature>
<dbReference type="Pfam" id="PF19665">
    <property type="entry name" value="DUF6168"/>
    <property type="match status" value="1"/>
</dbReference>
<evidence type="ECO:0000313" key="3">
    <source>
        <dbReference type="Proteomes" id="UP000253951"/>
    </source>
</evidence>
<dbReference type="InterPro" id="IPR046166">
    <property type="entry name" value="DUF6168"/>
</dbReference>
<keyword evidence="1" id="KW-1133">Transmembrane helix</keyword>
<feature type="transmembrane region" description="Helical" evidence="1">
    <location>
        <begin position="38"/>
        <end position="61"/>
    </location>
</feature>
<dbReference type="Proteomes" id="UP000253951">
    <property type="component" value="Chromosome"/>
</dbReference>